<comment type="caution">
    <text evidence="2">The sequence shown here is derived from an EMBL/GenBank/DDBJ whole genome shotgun (WGS) entry which is preliminary data.</text>
</comment>
<evidence type="ECO:0000313" key="2">
    <source>
        <dbReference type="EMBL" id="KAF4629057.1"/>
    </source>
</evidence>
<reference evidence="2 3" key="1">
    <citation type="submission" date="2020-03" db="EMBL/GenBank/DDBJ databases">
        <title>Draft Genome Sequence of Cudoniella acicularis.</title>
        <authorList>
            <person name="Buettner E."/>
            <person name="Kellner H."/>
        </authorList>
    </citation>
    <scope>NUCLEOTIDE SEQUENCE [LARGE SCALE GENOMIC DNA]</scope>
    <source>
        <strain evidence="2 3">DSM 108380</strain>
    </source>
</reference>
<feature type="region of interest" description="Disordered" evidence="1">
    <location>
        <begin position="1"/>
        <end position="21"/>
    </location>
</feature>
<accession>A0A8H4RFB5</accession>
<gene>
    <name evidence="2" type="ORF">G7Y89_g9094</name>
</gene>
<protein>
    <submittedName>
        <fullName evidence="2">Uncharacterized protein</fullName>
    </submittedName>
</protein>
<evidence type="ECO:0000256" key="1">
    <source>
        <dbReference type="SAM" id="MobiDB-lite"/>
    </source>
</evidence>
<evidence type="ECO:0000313" key="3">
    <source>
        <dbReference type="Proteomes" id="UP000566819"/>
    </source>
</evidence>
<keyword evidence="3" id="KW-1185">Reference proteome</keyword>
<dbReference type="AlphaFoldDB" id="A0A8H4RFB5"/>
<name>A0A8H4RFB5_9HELO</name>
<organism evidence="2 3">
    <name type="scientific">Cudoniella acicularis</name>
    <dbReference type="NCBI Taxonomy" id="354080"/>
    <lineage>
        <taxon>Eukaryota</taxon>
        <taxon>Fungi</taxon>
        <taxon>Dikarya</taxon>
        <taxon>Ascomycota</taxon>
        <taxon>Pezizomycotina</taxon>
        <taxon>Leotiomycetes</taxon>
        <taxon>Helotiales</taxon>
        <taxon>Tricladiaceae</taxon>
        <taxon>Cudoniella</taxon>
    </lineage>
</organism>
<dbReference type="EMBL" id="JAAMPI010000725">
    <property type="protein sequence ID" value="KAF4629057.1"/>
    <property type="molecule type" value="Genomic_DNA"/>
</dbReference>
<dbReference type="Proteomes" id="UP000566819">
    <property type="component" value="Unassembled WGS sequence"/>
</dbReference>
<sequence length="135" mass="14243">MTSGHNPRDFPGAATLDTSHSNTLEEREALFRLAHSCIARINAGLSGSGSSGNMVRNLRPRQRVNPPSPILGSGISVRDLLRGNAPGPILVSSKRQRQGSSPSPVLAATDPQQGRQTRSGGSAAQPIKPDKPRFS</sequence>
<feature type="compositionally biased region" description="Polar residues" evidence="1">
    <location>
        <begin position="110"/>
        <end position="122"/>
    </location>
</feature>
<feature type="region of interest" description="Disordered" evidence="1">
    <location>
        <begin position="42"/>
        <end position="135"/>
    </location>
</feature>
<proteinExistence type="predicted"/>